<feature type="region of interest" description="Disordered" evidence="2">
    <location>
        <begin position="140"/>
        <end position="160"/>
    </location>
</feature>
<gene>
    <name evidence="3" type="ORF">SAMN05421505_11339</name>
</gene>
<evidence type="ECO:0000313" key="4">
    <source>
        <dbReference type="Proteomes" id="UP000198923"/>
    </source>
</evidence>
<organism evidence="3 4">
    <name type="scientific">Sinosporangium album</name>
    <dbReference type="NCBI Taxonomy" id="504805"/>
    <lineage>
        <taxon>Bacteria</taxon>
        <taxon>Bacillati</taxon>
        <taxon>Actinomycetota</taxon>
        <taxon>Actinomycetes</taxon>
        <taxon>Streptosporangiales</taxon>
        <taxon>Streptosporangiaceae</taxon>
        <taxon>Sinosporangium</taxon>
    </lineage>
</organism>
<dbReference type="Proteomes" id="UP000198923">
    <property type="component" value="Unassembled WGS sequence"/>
</dbReference>
<dbReference type="PANTHER" id="PTHR34297">
    <property type="entry name" value="HYPOTHETICAL CYTOSOLIC PROTEIN-RELATED"/>
    <property type="match status" value="1"/>
</dbReference>
<feature type="region of interest" description="Disordered" evidence="2">
    <location>
        <begin position="1"/>
        <end position="27"/>
    </location>
</feature>
<dbReference type="Pfam" id="PF03780">
    <property type="entry name" value="Asp23"/>
    <property type="match status" value="1"/>
</dbReference>
<reference evidence="3 4" key="1">
    <citation type="submission" date="2016-10" db="EMBL/GenBank/DDBJ databases">
        <authorList>
            <person name="de Groot N.N."/>
        </authorList>
    </citation>
    <scope>NUCLEOTIDE SEQUENCE [LARGE SCALE GENOMIC DNA]</scope>
    <source>
        <strain evidence="3 4">CPCC 201354</strain>
    </source>
</reference>
<evidence type="ECO:0000313" key="3">
    <source>
        <dbReference type="EMBL" id="SDH25691.1"/>
    </source>
</evidence>
<dbReference type="AlphaFoldDB" id="A0A1G8AXJ8"/>
<sequence>MADVGAMNKTKTEEASVPRARTQESALVTPRGTTTIDSVVVTKIAGLAAREVSGVYEMGGGTARALGAVRGMVGGERSATQGVAVEVGERQAAIDIDLVVEYGVAIPDLANGVRKNVISAVERLCGLEVTEVNIRVDDVHLPGQEKEQERSETEEGPRVE</sequence>
<accession>A0A1G8AXJ8</accession>
<proteinExistence type="inferred from homology"/>
<dbReference type="InterPro" id="IPR005531">
    <property type="entry name" value="Asp23"/>
</dbReference>
<protein>
    <submittedName>
        <fullName evidence="3">Uncharacterized conserved protein YloU, alkaline shock protein (Asp23) family</fullName>
    </submittedName>
</protein>
<dbReference type="STRING" id="504805.SAMN05421505_11339"/>
<dbReference type="EMBL" id="FNCN01000013">
    <property type="protein sequence ID" value="SDH25691.1"/>
    <property type="molecule type" value="Genomic_DNA"/>
</dbReference>
<keyword evidence="4" id="KW-1185">Reference proteome</keyword>
<evidence type="ECO:0000256" key="1">
    <source>
        <dbReference type="ARBA" id="ARBA00005721"/>
    </source>
</evidence>
<comment type="similarity">
    <text evidence="1">Belongs to the asp23 family.</text>
</comment>
<dbReference type="PANTHER" id="PTHR34297:SF3">
    <property type="entry name" value="ALKALINE SHOCK PROTEIN 23"/>
    <property type="match status" value="1"/>
</dbReference>
<name>A0A1G8AXJ8_9ACTN</name>
<evidence type="ECO:0000256" key="2">
    <source>
        <dbReference type="SAM" id="MobiDB-lite"/>
    </source>
</evidence>